<dbReference type="GO" id="GO:0005829">
    <property type="term" value="C:cytosol"/>
    <property type="evidence" value="ECO:0007669"/>
    <property type="project" value="TreeGrafter"/>
</dbReference>
<dbReference type="Pfam" id="PF02803">
    <property type="entry name" value="Thiolase_C"/>
    <property type="match status" value="1"/>
</dbReference>
<keyword evidence="3 5" id="KW-0012">Acyltransferase</keyword>
<dbReference type="InterPro" id="IPR002155">
    <property type="entry name" value="Thiolase"/>
</dbReference>
<dbReference type="RefSeq" id="WP_005944109.1">
    <property type="nucleotide sequence ID" value="NZ_ATVK01000070.1"/>
</dbReference>
<dbReference type="OrthoDB" id="1402717at2"/>
<evidence type="ECO:0000259" key="6">
    <source>
        <dbReference type="Pfam" id="PF00108"/>
    </source>
</evidence>
<dbReference type="Gene3D" id="3.40.47.10">
    <property type="match status" value="1"/>
</dbReference>
<dbReference type="InterPro" id="IPR020617">
    <property type="entry name" value="Thiolase_C"/>
</dbReference>
<dbReference type="Pfam" id="PF00108">
    <property type="entry name" value="Thiolase_N"/>
    <property type="match status" value="1"/>
</dbReference>
<dbReference type="NCBIfam" id="TIGR01930">
    <property type="entry name" value="AcCoA-C-Actrans"/>
    <property type="match status" value="1"/>
</dbReference>
<evidence type="ECO:0000313" key="9">
    <source>
        <dbReference type="Proteomes" id="UP000053405"/>
    </source>
</evidence>
<dbReference type="InterPro" id="IPR016039">
    <property type="entry name" value="Thiolase-like"/>
</dbReference>
<evidence type="ECO:0000259" key="7">
    <source>
        <dbReference type="Pfam" id="PF02803"/>
    </source>
</evidence>
<feature type="domain" description="Thiolase C-terminal" evidence="7">
    <location>
        <begin position="298"/>
        <end position="428"/>
    </location>
</feature>
<proteinExistence type="inferred from homology"/>
<feature type="active site" description="Proton acceptor" evidence="4">
    <location>
        <position position="385"/>
    </location>
</feature>
<keyword evidence="9" id="KW-1185">Reference proteome</keyword>
<comment type="similarity">
    <text evidence="1 5">Belongs to the thiolase-like superfamily. Thiolase family.</text>
</comment>
<dbReference type="AlphaFoldDB" id="L7LDZ7"/>
<dbReference type="SUPFAM" id="SSF53901">
    <property type="entry name" value="Thiolase-like"/>
    <property type="match status" value="2"/>
</dbReference>
<dbReference type="STRING" id="1121927.GOHSU_62_00090"/>
<protein>
    <submittedName>
        <fullName evidence="8">3-ketoacyl-CoA thiolase</fullName>
    </submittedName>
</protein>
<reference evidence="8 9" key="1">
    <citation type="submission" date="2012-12" db="EMBL/GenBank/DDBJ databases">
        <title>Whole genome shotgun sequence of Gordonia hirsuta NBRC 16056.</title>
        <authorList>
            <person name="Isaki-Nakamura S."/>
            <person name="Hosoyama A."/>
            <person name="Tsuchikane K."/>
            <person name="Katsumata H."/>
            <person name="Baba S."/>
            <person name="Yamazaki S."/>
            <person name="Fujita N."/>
        </authorList>
    </citation>
    <scope>NUCLEOTIDE SEQUENCE [LARGE SCALE GENOMIC DNA]</scope>
    <source>
        <strain evidence="8 9">NBRC 16056</strain>
    </source>
</reference>
<dbReference type="PANTHER" id="PTHR42689:SF1">
    <property type="entry name" value="ACETYL-COA ACYLTRANSFERASE FADA2 (3-KETOACYL-COA THIOLASE) (BETA-KETOTHIOLASE)-RELATED"/>
    <property type="match status" value="1"/>
</dbReference>
<dbReference type="EMBL" id="BANT01000062">
    <property type="protein sequence ID" value="GAC58956.1"/>
    <property type="molecule type" value="Genomic_DNA"/>
</dbReference>
<evidence type="ECO:0000256" key="4">
    <source>
        <dbReference type="PIRSR" id="PIRSR000429-1"/>
    </source>
</evidence>
<dbReference type="PANTHER" id="PTHR42689">
    <property type="entry name" value="ACETYL-COA ACYLTRANSFERASE FADA2 (3-KETOACYL-COA THIOLASE) (BETA-KETOTHIOLASE)-RELATED"/>
    <property type="match status" value="1"/>
</dbReference>
<dbReference type="GO" id="GO:0016747">
    <property type="term" value="F:acyltransferase activity, transferring groups other than amino-acyl groups"/>
    <property type="evidence" value="ECO:0007669"/>
    <property type="project" value="InterPro"/>
</dbReference>
<evidence type="ECO:0000313" key="8">
    <source>
        <dbReference type="EMBL" id="GAC58956.1"/>
    </source>
</evidence>
<dbReference type="NCBIfam" id="NF006740">
    <property type="entry name" value="PRK09268.1"/>
    <property type="match status" value="1"/>
</dbReference>
<feature type="domain" description="Thiolase N-terminal" evidence="6">
    <location>
        <begin position="9"/>
        <end position="273"/>
    </location>
</feature>
<gene>
    <name evidence="8" type="primary">fadA</name>
    <name evidence="8" type="ORF">GOHSU_62_00090</name>
</gene>
<evidence type="ECO:0000256" key="3">
    <source>
        <dbReference type="ARBA" id="ARBA00023315"/>
    </source>
</evidence>
<sequence>MSTPQLAPVYVLGANRIPFARSNGAYLEQTNQSMLTAALDGLAERYGLAGAHLGEVAGGAVVKLARDHSLTREALLDTAIARSTPTVDLQQQCATGGQTVVHIANKIACGQIESGVACGADTTSDPPIGFGPRLRGRLVKINAAAGIAERLKLAAGLPLSLDFDIPSPSERRTDLVPGAAQAITGEAWGVTRADQDEIALNSHARLAAAYDDGFLDDLVTPFAGLAQDDNLRRGLTAQRLAGLSPCFGGPDGTMTAANSTTLTDGASAVLLGTAQWAEQRGLTPMARIVDAQSWAVDYVDGDPKTQGVLMAPAYAVSELLRRNALTLQDFDYYEIHEAFASQVLSTLAAWDDADFCRTELGREEPMGRIDRARLNVRGGSLATGHPFGATGGRIVGTMAKLLHDKGAGSRGLISICAGSGMSVAIIMEAV</sequence>
<dbReference type="eggNOG" id="COG0183">
    <property type="taxonomic scope" value="Bacteria"/>
</dbReference>
<evidence type="ECO:0000256" key="5">
    <source>
        <dbReference type="RuleBase" id="RU003557"/>
    </source>
</evidence>
<keyword evidence="2 5" id="KW-0808">Transferase</keyword>
<dbReference type="CDD" id="cd00751">
    <property type="entry name" value="thiolase"/>
    <property type="match status" value="1"/>
</dbReference>
<comment type="caution">
    <text evidence="8">The sequence shown here is derived from an EMBL/GenBank/DDBJ whole genome shotgun (WGS) entry which is preliminary data.</text>
</comment>
<organism evidence="8 9">
    <name type="scientific">Gordonia hirsuta DSM 44140 = NBRC 16056</name>
    <dbReference type="NCBI Taxonomy" id="1121927"/>
    <lineage>
        <taxon>Bacteria</taxon>
        <taxon>Bacillati</taxon>
        <taxon>Actinomycetota</taxon>
        <taxon>Actinomycetes</taxon>
        <taxon>Mycobacteriales</taxon>
        <taxon>Gordoniaceae</taxon>
        <taxon>Gordonia</taxon>
    </lineage>
</organism>
<evidence type="ECO:0000256" key="1">
    <source>
        <dbReference type="ARBA" id="ARBA00010982"/>
    </source>
</evidence>
<dbReference type="PROSITE" id="PS00737">
    <property type="entry name" value="THIOLASE_2"/>
    <property type="match status" value="1"/>
</dbReference>
<name>L7LDZ7_9ACTN</name>
<feature type="active site" description="Proton acceptor" evidence="4">
    <location>
        <position position="416"/>
    </location>
</feature>
<accession>L7LDZ7</accession>
<feature type="active site" description="Acyl-thioester intermediate" evidence="4">
    <location>
        <position position="93"/>
    </location>
</feature>
<dbReference type="InterPro" id="IPR020616">
    <property type="entry name" value="Thiolase_N"/>
</dbReference>
<dbReference type="PIRSF" id="PIRSF000429">
    <property type="entry name" value="Ac-CoA_Ac_transf"/>
    <property type="match status" value="1"/>
</dbReference>
<dbReference type="Proteomes" id="UP000053405">
    <property type="component" value="Unassembled WGS sequence"/>
</dbReference>
<dbReference type="InterPro" id="IPR050521">
    <property type="entry name" value="3-ketoacyl-CoA_Thiolase"/>
</dbReference>
<dbReference type="InterPro" id="IPR020613">
    <property type="entry name" value="Thiolase_CS"/>
</dbReference>
<evidence type="ECO:0000256" key="2">
    <source>
        <dbReference type="ARBA" id="ARBA00022679"/>
    </source>
</evidence>